<accession>M0L460</accession>
<feature type="domain" description="Response regulatory" evidence="3">
    <location>
        <begin position="1"/>
        <end position="110"/>
    </location>
</feature>
<dbReference type="SMART" id="SM00448">
    <property type="entry name" value="REC"/>
    <property type="match status" value="1"/>
</dbReference>
<evidence type="ECO:0000256" key="1">
    <source>
        <dbReference type="ARBA" id="ARBA00022553"/>
    </source>
</evidence>
<dbReference type="Proteomes" id="UP000011524">
    <property type="component" value="Unassembled WGS sequence"/>
</dbReference>
<proteinExistence type="predicted"/>
<dbReference type="Gene3D" id="3.40.50.2300">
    <property type="match status" value="1"/>
</dbReference>
<dbReference type="Pfam" id="PF00072">
    <property type="entry name" value="Response_reg"/>
    <property type="match status" value="1"/>
</dbReference>
<dbReference type="RefSeq" id="WP_004594353.1">
    <property type="nucleotide sequence ID" value="NZ_AOLY01000040.1"/>
</dbReference>
<name>M0L460_HALJT</name>
<keyword evidence="1 2" id="KW-0597">Phosphoprotein</keyword>
<dbReference type="GO" id="GO:0000160">
    <property type="term" value="P:phosphorelay signal transduction system"/>
    <property type="evidence" value="ECO:0007669"/>
    <property type="project" value="InterPro"/>
</dbReference>
<comment type="caution">
    <text evidence="4">The sequence shown here is derived from an EMBL/GenBank/DDBJ whole genome shotgun (WGS) entry which is preliminary data.</text>
</comment>
<dbReference type="CDD" id="cd17574">
    <property type="entry name" value="REC_OmpR"/>
    <property type="match status" value="1"/>
</dbReference>
<sequence length="138" mass="15584">MLVVEDETDIADSYELWLNNAYEVYRAETGEVALSKLDELAVDVVLLDRMLPGVSGDEVLDEIRKQGYRCRVAMVSAVQPGIDVVEMGFDGYITKPPDKEELRETVERLLARSTTSCRNTIHWSPGSQHYSQNSLMRS</sequence>
<dbReference type="SUPFAM" id="SSF52172">
    <property type="entry name" value="CheY-like"/>
    <property type="match status" value="1"/>
</dbReference>
<reference evidence="4 5" key="1">
    <citation type="journal article" date="2014" name="PLoS Genet.">
        <title>Phylogenetically driven sequencing of extremely halophilic archaea reveals strategies for static and dynamic osmo-response.</title>
        <authorList>
            <person name="Becker E.A."/>
            <person name="Seitzer P.M."/>
            <person name="Tritt A."/>
            <person name="Larsen D."/>
            <person name="Krusor M."/>
            <person name="Yao A.I."/>
            <person name="Wu D."/>
            <person name="Madern D."/>
            <person name="Eisen J.A."/>
            <person name="Darling A.E."/>
            <person name="Facciotti M.T."/>
        </authorList>
    </citation>
    <scope>NUCLEOTIDE SEQUENCE [LARGE SCALE GENOMIC DNA]</scope>
    <source>
        <strain evidence="5">ATCC 49778 / DSM 6131 / JCM 7785 / NBRC 101032 / NCIMB 13157 / TR-1</strain>
    </source>
</reference>
<dbReference type="PANTHER" id="PTHR44591:SF3">
    <property type="entry name" value="RESPONSE REGULATORY DOMAIN-CONTAINING PROTEIN"/>
    <property type="match status" value="1"/>
</dbReference>
<feature type="modified residue" description="4-aspartylphosphate" evidence="2">
    <location>
        <position position="48"/>
    </location>
</feature>
<evidence type="ECO:0000256" key="2">
    <source>
        <dbReference type="PROSITE-ProRule" id="PRU00169"/>
    </source>
</evidence>
<evidence type="ECO:0000313" key="4">
    <source>
        <dbReference type="EMBL" id="EMA28367.1"/>
    </source>
</evidence>
<dbReference type="STRING" id="1227453.C444_17782"/>
<dbReference type="PATRIC" id="fig|1227453.3.peg.3502"/>
<dbReference type="PROSITE" id="PS50110">
    <property type="entry name" value="RESPONSE_REGULATORY"/>
    <property type="match status" value="1"/>
</dbReference>
<evidence type="ECO:0000313" key="5">
    <source>
        <dbReference type="Proteomes" id="UP000011524"/>
    </source>
</evidence>
<keyword evidence="5" id="KW-1185">Reference proteome</keyword>
<dbReference type="InterPro" id="IPR050595">
    <property type="entry name" value="Bact_response_regulator"/>
</dbReference>
<dbReference type="PANTHER" id="PTHR44591">
    <property type="entry name" value="STRESS RESPONSE REGULATOR PROTEIN 1"/>
    <property type="match status" value="1"/>
</dbReference>
<dbReference type="EMBL" id="AOLY01000040">
    <property type="protein sequence ID" value="EMA28367.1"/>
    <property type="molecule type" value="Genomic_DNA"/>
</dbReference>
<dbReference type="eggNOG" id="arCOG02599">
    <property type="taxonomic scope" value="Archaea"/>
</dbReference>
<protein>
    <submittedName>
        <fullName evidence="4">Response regulator receiver protein</fullName>
    </submittedName>
</protein>
<dbReference type="InterPro" id="IPR001789">
    <property type="entry name" value="Sig_transdc_resp-reg_receiver"/>
</dbReference>
<dbReference type="OrthoDB" id="86314at2157"/>
<dbReference type="AlphaFoldDB" id="M0L460"/>
<gene>
    <name evidence="4" type="ORF">C444_17782</name>
</gene>
<dbReference type="InterPro" id="IPR011006">
    <property type="entry name" value="CheY-like_superfamily"/>
</dbReference>
<organism evidence="4 5">
    <name type="scientific">Haloarcula japonica (strain ATCC 49778 / DSM 6131 / JCM 7785 / NBRC 101032 / NCIMB 13157 / TR-1)</name>
    <dbReference type="NCBI Taxonomy" id="1227453"/>
    <lineage>
        <taxon>Archaea</taxon>
        <taxon>Methanobacteriati</taxon>
        <taxon>Methanobacteriota</taxon>
        <taxon>Stenosarchaea group</taxon>
        <taxon>Halobacteria</taxon>
        <taxon>Halobacteriales</taxon>
        <taxon>Haloarculaceae</taxon>
        <taxon>Haloarcula</taxon>
    </lineage>
</organism>
<evidence type="ECO:0000259" key="3">
    <source>
        <dbReference type="PROSITE" id="PS50110"/>
    </source>
</evidence>